<evidence type="ECO:0000313" key="2">
    <source>
        <dbReference type="EMBL" id="KAG7332850.1"/>
    </source>
</evidence>
<dbReference type="EMBL" id="JAHKSW010000004">
    <property type="protein sequence ID" value="KAG7332850.1"/>
    <property type="molecule type" value="Genomic_DNA"/>
</dbReference>
<proteinExistence type="predicted"/>
<feature type="chain" id="PRO_5038712761" evidence="1">
    <location>
        <begin position="22"/>
        <end position="121"/>
    </location>
</feature>
<keyword evidence="1" id="KW-0732">Signal</keyword>
<evidence type="ECO:0000256" key="1">
    <source>
        <dbReference type="SAM" id="SignalP"/>
    </source>
</evidence>
<keyword evidence="3" id="KW-1185">Reference proteome</keyword>
<evidence type="ECO:0000313" key="3">
    <source>
        <dbReference type="Proteomes" id="UP000824219"/>
    </source>
</evidence>
<dbReference type="AlphaFoldDB" id="A0A9D3P4F0"/>
<dbReference type="Proteomes" id="UP000824219">
    <property type="component" value="Linkage Group LG04"/>
</dbReference>
<protein>
    <submittedName>
        <fullName evidence="2">Uncharacterized protein</fullName>
    </submittedName>
</protein>
<reference evidence="2 3" key="1">
    <citation type="submission" date="2021-06" db="EMBL/GenBank/DDBJ databases">
        <title>Chromosome-level genome assembly of the red-tail catfish (Hemibagrus wyckioides).</title>
        <authorList>
            <person name="Shao F."/>
        </authorList>
    </citation>
    <scope>NUCLEOTIDE SEQUENCE [LARGE SCALE GENOMIC DNA]</scope>
    <source>
        <strain evidence="2">EC202008001</strain>
        <tissue evidence="2">Blood</tissue>
    </source>
</reference>
<sequence>MMGAAITFLSRSLQLLLQLHAVLVSPEQLLFYTSQFLFQLMVGLFQTSDSREELLKLIHDRVAGQVLELIEVSELSPFADATFSDAGHGSAEGGVPCYWIVGKEEQVPPYSVIFWSAVVRE</sequence>
<feature type="signal peptide" evidence="1">
    <location>
        <begin position="1"/>
        <end position="21"/>
    </location>
</feature>
<accession>A0A9D3P4F0</accession>
<gene>
    <name evidence="2" type="ORF">KOW79_002985</name>
</gene>
<comment type="caution">
    <text evidence="2">The sequence shown here is derived from an EMBL/GenBank/DDBJ whole genome shotgun (WGS) entry which is preliminary data.</text>
</comment>
<organism evidence="2 3">
    <name type="scientific">Hemibagrus wyckioides</name>
    <dbReference type="NCBI Taxonomy" id="337641"/>
    <lineage>
        <taxon>Eukaryota</taxon>
        <taxon>Metazoa</taxon>
        <taxon>Chordata</taxon>
        <taxon>Craniata</taxon>
        <taxon>Vertebrata</taxon>
        <taxon>Euteleostomi</taxon>
        <taxon>Actinopterygii</taxon>
        <taxon>Neopterygii</taxon>
        <taxon>Teleostei</taxon>
        <taxon>Ostariophysi</taxon>
        <taxon>Siluriformes</taxon>
        <taxon>Bagridae</taxon>
        <taxon>Hemibagrus</taxon>
    </lineage>
</organism>
<name>A0A9D3P4F0_9TELE</name>